<gene>
    <name evidence="1" type="ORF">AVEN_165732_1</name>
</gene>
<evidence type="ECO:0000313" key="2">
    <source>
        <dbReference type="Proteomes" id="UP000499080"/>
    </source>
</evidence>
<organism evidence="1 2">
    <name type="scientific">Araneus ventricosus</name>
    <name type="common">Orbweaver spider</name>
    <name type="synonym">Epeira ventricosa</name>
    <dbReference type="NCBI Taxonomy" id="182803"/>
    <lineage>
        <taxon>Eukaryota</taxon>
        <taxon>Metazoa</taxon>
        <taxon>Ecdysozoa</taxon>
        <taxon>Arthropoda</taxon>
        <taxon>Chelicerata</taxon>
        <taxon>Arachnida</taxon>
        <taxon>Araneae</taxon>
        <taxon>Araneomorphae</taxon>
        <taxon>Entelegynae</taxon>
        <taxon>Araneoidea</taxon>
        <taxon>Araneidae</taxon>
        <taxon>Araneus</taxon>
    </lineage>
</organism>
<accession>A0A4Y2C3C7</accession>
<sequence>MPPTRLLQQYVFPMTTTGDNILQASHKSSNSEFSRQWSLIPGSRKTTSPTKLSPSHSASMFTCCGCGRDKKIYGVASLAALVLVSERDGSELKINVPFGPENASGMDQ</sequence>
<name>A0A4Y2C3C7_ARAVE</name>
<dbReference type="AlphaFoldDB" id="A0A4Y2C3C7"/>
<proteinExistence type="predicted"/>
<comment type="caution">
    <text evidence="1">The sequence shown here is derived from an EMBL/GenBank/DDBJ whole genome shotgun (WGS) entry which is preliminary data.</text>
</comment>
<dbReference type="Proteomes" id="UP000499080">
    <property type="component" value="Unassembled WGS sequence"/>
</dbReference>
<dbReference type="EMBL" id="BGPR01000143">
    <property type="protein sequence ID" value="GBL98912.1"/>
    <property type="molecule type" value="Genomic_DNA"/>
</dbReference>
<evidence type="ECO:0000313" key="1">
    <source>
        <dbReference type="EMBL" id="GBL98912.1"/>
    </source>
</evidence>
<reference evidence="1 2" key="1">
    <citation type="journal article" date="2019" name="Sci. Rep.">
        <title>Orb-weaving spider Araneus ventricosus genome elucidates the spidroin gene catalogue.</title>
        <authorList>
            <person name="Kono N."/>
            <person name="Nakamura H."/>
            <person name="Ohtoshi R."/>
            <person name="Moran D.A.P."/>
            <person name="Shinohara A."/>
            <person name="Yoshida Y."/>
            <person name="Fujiwara M."/>
            <person name="Mori M."/>
            <person name="Tomita M."/>
            <person name="Arakawa K."/>
        </authorList>
    </citation>
    <scope>NUCLEOTIDE SEQUENCE [LARGE SCALE GENOMIC DNA]</scope>
</reference>
<protein>
    <submittedName>
        <fullName evidence="1">Uncharacterized protein</fullName>
    </submittedName>
</protein>
<keyword evidence="2" id="KW-1185">Reference proteome</keyword>